<dbReference type="PANTHER" id="PTHR42912:SF93">
    <property type="entry name" value="N6-ADENOSINE-METHYLTRANSFERASE TMT1A"/>
    <property type="match status" value="1"/>
</dbReference>
<dbReference type="InterPro" id="IPR029063">
    <property type="entry name" value="SAM-dependent_MTases_sf"/>
</dbReference>
<name>A0A8T8HTV9_9PSEU</name>
<gene>
    <name evidence="2" type="ORF">J7S33_22090</name>
</gene>
<keyword evidence="2" id="KW-0489">Methyltransferase</keyword>
<feature type="domain" description="Methyltransferase type 11" evidence="1">
    <location>
        <begin position="86"/>
        <end position="180"/>
    </location>
</feature>
<dbReference type="GO" id="GO:0032259">
    <property type="term" value="P:methylation"/>
    <property type="evidence" value="ECO:0007669"/>
    <property type="project" value="UniProtKB-KW"/>
</dbReference>
<dbReference type="Pfam" id="PF08241">
    <property type="entry name" value="Methyltransf_11"/>
    <property type="match status" value="1"/>
</dbReference>
<dbReference type="Gene3D" id="3.40.50.150">
    <property type="entry name" value="Vaccinia Virus protein VP39"/>
    <property type="match status" value="1"/>
</dbReference>
<dbReference type="GO" id="GO:0008757">
    <property type="term" value="F:S-adenosylmethionine-dependent methyltransferase activity"/>
    <property type="evidence" value="ECO:0007669"/>
    <property type="project" value="InterPro"/>
</dbReference>
<dbReference type="InterPro" id="IPR013216">
    <property type="entry name" value="Methyltransf_11"/>
</dbReference>
<dbReference type="InterPro" id="IPR050508">
    <property type="entry name" value="Methyltransf_Superfamily"/>
</dbReference>
<dbReference type="CDD" id="cd02440">
    <property type="entry name" value="AdoMet_MTases"/>
    <property type="match status" value="1"/>
</dbReference>
<reference evidence="2" key="1">
    <citation type="submission" date="2021-04" db="EMBL/GenBank/DDBJ databases">
        <title>Saccharothrix algeriensis WGS.</title>
        <authorList>
            <person name="Stuskova K."/>
            <person name="Hakalova E."/>
            <person name="Tebbal A.B."/>
            <person name="Eichmeier A."/>
        </authorList>
    </citation>
    <scope>NUCLEOTIDE SEQUENCE</scope>
    <source>
        <strain evidence="2">NRRL B-24137</strain>
    </source>
</reference>
<dbReference type="AlphaFoldDB" id="A0A8T8HTV9"/>
<dbReference type="Proteomes" id="UP000671828">
    <property type="component" value="Chromosome"/>
</dbReference>
<dbReference type="SUPFAM" id="SSF53335">
    <property type="entry name" value="S-adenosyl-L-methionine-dependent methyltransferases"/>
    <property type="match status" value="1"/>
</dbReference>
<dbReference type="EMBL" id="CP072788">
    <property type="protein sequence ID" value="QTR01926.1"/>
    <property type="molecule type" value="Genomic_DNA"/>
</dbReference>
<evidence type="ECO:0000313" key="2">
    <source>
        <dbReference type="EMBL" id="QTR01926.1"/>
    </source>
</evidence>
<organism evidence="2 3">
    <name type="scientific">Saccharothrix algeriensis</name>
    <dbReference type="NCBI Taxonomy" id="173560"/>
    <lineage>
        <taxon>Bacteria</taxon>
        <taxon>Bacillati</taxon>
        <taxon>Actinomycetota</taxon>
        <taxon>Actinomycetes</taxon>
        <taxon>Pseudonocardiales</taxon>
        <taxon>Pseudonocardiaceae</taxon>
        <taxon>Saccharothrix</taxon>
    </lineage>
</organism>
<accession>A0A8T8HTV9</accession>
<dbReference type="PANTHER" id="PTHR42912">
    <property type="entry name" value="METHYLTRANSFERASE"/>
    <property type="match status" value="1"/>
</dbReference>
<sequence length="275" mass="30237">MRGSSGRSTPLPPALPGKITVRLYSRPVKGFVRAALSAVRPTDVLPSPNIWNWPEVYEVENRAQDVDGAIWRALREACDWTGRDVVDVGCGDGFHLPVFARDAARVTGVEPHPPLVRRARTRVDGLPNASVVAGPAQRLPLPDGSADLVHARTAYFFGPGCEPGLREADRVLRPGGTLAIVDLDGTAEPYGPWLCADEPRYDPADVERFFAAQGFALRRVRALWRFETREDLEAVLRIEFSAEVAERAVARTPGLSFEVGYRVHTRRKPCGLVLP</sequence>
<proteinExistence type="predicted"/>
<evidence type="ECO:0000313" key="3">
    <source>
        <dbReference type="Proteomes" id="UP000671828"/>
    </source>
</evidence>
<protein>
    <submittedName>
        <fullName evidence="2">Methyltransferase domain-containing protein</fullName>
    </submittedName>
</protein>
<evidence type="ECO:0000259" key="1">
    <source>
        <dbReference type="Pfam" id="PF08241"/>
    </source>
</evidence>
<keyword evidence="2" id="KW-0808">Transferase</keyword>